<accession>A0A066Z6K3</accession>
<keyword evidence="2" id="KW-1185">Reference proteome</keyword>
<proteinExistence type="predicted"/>
<organism evidence="1 2">
    <name type="scientific">Kitasatospora cheerisanensis KCTC 2395</name>
    <dbReference type="NCBI Taxonomy" id="1348663"/>
    <lineage>
        <taxon>Bacteria</taxon>
        <taxon>Bacillati</taxon>
        <taxon>Actinomycetota</taxon>
        <taxon>Actinomycetes</taxon>
        <taxon>Kitasatosporales</taxon>
        <taxon>Streptomycetaceae</taxon>
        <taxon>Kitasatospora</taxon>
    </lineage>
</organism>
<sequence length="75" mass="7787">MAAQCPGGGPVSTAYGPDEPLPVFGAGLRRTALDALGTVLGADSELAELWDDADQGAQWRREVERLRAVLHAAAA</sequence>
<name>A0A066Z6K3_9ACTN</name>
<dbReference type="PATRIC" id="fig|1348663.4.peg.1713"/>
<dbReference type="InterPro" id="IPR025355">
    <property type="entry name" value="DUF4259"/>
</dbReference>
<evidence type="ECO:0000313" key="2">
    <source>
        <dbReference type="Proteomes" id="UP000027178"/>
    </source>
</evidence>
<comment type="caution">
    <text evidence="1">The sequence shown here is derived from an EMBL/GenBank/DDBJ whole genome shotgun (WGS) entry which is preliminary data.</text>
</comment>
<dbReference type="Pfam" id="PF14078">
    <property type="entry name" value="DUF4259"/>
    <property type="match status" value="1"/>
</dbReference>
<dbReference type="RefSeq" id="WP_051652887.1">
    <property type="nucleotide sequence ID" value="NZ_KK853997.1"/>
</dbReference>
<dbReference type="AlphaFoldDB" id="A0A066Z6K3"/>
<gene>
    <name evidence="1" type="ORF">KCH_17830</name>
</gene>
<evidence type="ECO:0000313" key="1">
    <source>
        <dbReference type="EMBL" id="KDN85966.1"/>
    </source>
</evidence>
<dbReference type="Proteomes" id="UP000027178">
    <property type="component" value="Unassembled WGS sequence"/>
</dbReference>
<dbReference type="HOGENOM" id="CLU_2666243_0_0_11"/>
<dbReference type="eggNOG" id="ENOG5033DI3">
    <property type="taxonomic scope" value="Bacteria"/>
</dbReference>
<dbReference type="EMBL" id="JNBY01000073">
    <property type="protein sequence ID" value="KDN85966.1"/>
    <property type="molecule type" value="Genomic_DNA"/>
</dbReference>
<reference evidence="1 2" key="1">
    <citation type="submission" date="2014-05" db="EMBL/GenBank/DDBJ databases">
        <title>Draft Genome Sequence of Kitasatospora cheerisanensis KCTC 2395.</title>
        <authorList>
            <person name="Nam D.H."/>
        </authorList>
    </citation>
    <scope>NUCLEOTIDE SEQUENCE [LARGE SCALE GENOMIC DNA]</scope>
    <source>
        <strain evidence="1 2">KCTC 2395</strain>
    </source>
</reference>
<protein>
    <submittedName>
        <fullName evidence="1">Uncharacterized protein</fullName>
    </submittedName>
</protein>